<dbReference type="EMBL" id="BAAANE010000011">
    <property type="protein sequence ID" value="GAA1657954.1"/>
    <property type="molecule type" value="Genomic_DNA"/>
</dbReference>
<keyword evidence="4" id="KW-0067">ATP-binding</keyword>
<organism evidence="10 11">
    <name type="scientific">Kribbella alba</name>
    <dbReference type="NCBI Taxonomy" id="190197"/>
    <lineage>
        <taxon>Bacteria</taxon>
        <taxon>Bacillati</taxon>
        <taxon>Actinomycetota</taxon>
        <taxon>Actinomycetes</taxon>
        <taxon>Propionibacteriales</taxon>
        <taxon>Kribbellaceae</taxon>
        <taxon>Kribbella</taxon>
    </lineage>
</organism>
<feature type="transmembrane region" description="Helical" evidence="7">
    <location>
        <begin position="285"/>
        <end position="302"/>
    </location>
</feature>
<evidence type="ECO:0000256" key="4">
    <source>
        <dbReference type="ARBA" id="ARBA00022840"/>
    </source>
</evidence>
<dbReference type="SUPFAM" id="SSF90123">
    <property type="entry name" value="ABC transporter transmembrane region"/>
    <property type="match status" value="1"/>
</dbReference>
<dbReference type="Proteomes" id="UP001501319">
    <property type="component" value="Unassembled WGS sequence"/>
</dbReference>
<dbReference type="SMART" id="SM00382">
    <property type="entry name" value="AAA"/>
    <property type="match status" value="1"/>
</dbReference>
<evidence type="ECO:0000259" key="8">
    <source>
        <dbReference type="PROSITE" id="PS50893"/>
    </source>
</evidence>
<evidence type="ECO:0000256" key="1">
    <source>
        <dbReference type="ARBA" id="ARBA00004651"/>
    </source>
</evidence>
<keyword evidence="6 7" id="KW-0472">Membrane</keyword>
<dbReference type="InterPro" id="IPR027417">
    <property type="entry name" value="P-loop_NTPase"/>
</dbReference>
<proteinExistence type="predicted"/>
<keyword evidence="11" id="KW-1185">Reference proteome</keyword>
<evidence type="ECO:0000256" key="2">
    <source>
        <dbReference type="ARBA" id="ARBA00022692"/>
    </source>
</evidence>
<dbReference type="Gene3D" id="1.20.1560.10">
    <property type="entry name" value="ABC transporter type 1, transmembrane domain"/>
    <property type="match status" value="1"/>
</dbReference>
<dbReference type="Gene3D" id="3.40.50.300">
    <property type="entry name" value="P-loop containing nucleotide triphosphate hydrolases"/>
    <property type="match status" value="1"/>
</dbReference>
<dbReference type="PROSITE" id="PS50893">
    <property type="entry name" value="ABC_TRANSPORTER_2"/>
    <property type="match status" value="1"/>
</dbReference>
<dbReference type="RefSeq" id="WP_344115808.1">
    <property type="nucleotide sequence ID" value="NZ_BAAANE010000011.1"/>
</dbReference>
<dbReference type="InterPro" id="IPR036640">
    <property type="entry name" value="ABC1_TM_sf"/>
</dbReference>
<dbReference type="SUPFAM" id="SSF52540">
    <property type="entry name" value="P-loop containing nucleoside triphosphate hydrolases"/>
    <property type="match status" value="1"/>
</dbReference>
<comment type="subcellular location">
    <subcellularLocation>
        <location evidence="1">Cell membrane</location>
        <topology evidence="1">Multi-pass membrane protein</topology>
    </subcellularLocation>
</comment>
<evidence type="ECO:0000313" key="11">
    <source>
        <dbReference type="Proteomes" id="UP001501319"/>
    </source>
</evidence>
<evidence type="ECO:0000256" key="5">
    <source>
        <dbReference type="ARBA" id="ARBA00022989"/>
    </source>
</evidence>
<dbReference type="InterPro" id="IPR011527">
    <property type="entry name" value="ABC1_TM_dom"/>
</dbReference>
<feature type="domain" description="ABC transporter" evidence="8">
    <location>
        <begin position="352"/>
        <end position="571"/>
    </location>
</feature>
<dbReference type="Pfam" id="PF00005">
    <property type="entry name" value="ABC_tran"/>
    <property type="match status" value="1"/>
</dbReference>
<dbReference type="PROSITE" id="PS50929">
    <property type="entry name" value="ABC_TM1F"/>
    <property type="match status" value="1"/>
</dbReference>
<dbReference type="InterPro" id="IPR003439">
    <property type="entry name" value="ABC_transporter-like_ATP-bd"/>
</dbReference>
<feature type="domain" description="ABC transmembrane type-1" evidence="9">
    <location>
        <begin position="31"/>
        <end position="317"/>
    </location>
</feature>
<dbReference type="PANTHER" id="PTHR24221:SF654">
    <property type="entry name" value="ATP-BINDING CASSETTE SUB-FAMILY B MEMBER 6"/>
    <property type="match status" value="1"/>
</dbReference>
<gene>
    <name evidence="10" type="primary">cydD</name>
    <name evidence="10" type="ORF">GCM10009744_58900</name>
</gene>
<evidence type="ECO:0000256" key="6">
    <source>
        <dbReference type="ARBA" id="ARBA00023136"/>
    </source>
</evidence>
<evidence type="ECO:0000256" key="3">
    <source>
        <dbReference type="ARBA" id="ARBA00022741"/>
    </source>
</evidence>
<protein>
    <submittedName>
        <fullName evidence="10">Thiol reductant ABC exporter subunit CydD</fullName>
    </submittedName>
</protein>
<dbReference type="InterPro" id="IPR039421">
    <property type="entry name" value="Type_1_exporter"/>
</dbReference>
<accession>A0ABP4RNB1</accession>
<dbReference type="Pfam" id="PF00664">
    <property type="entry name" value="ABC_membrane"/>
    <property type="match status" value="1"/>
</dbReference>
<keyword evidence="3" id="KW-0547">Nucleotide-binding</keyword>
<evidence type="ECO:0000313" key="10">
    <source>
        <dbReference type="EMBL" id="GAA1657954.1"/>
    </source>
</evidence>
<feature type="transmembrane region" description="Helical" evidence="7">
    <location>
        <begin position="69"/>
        <end position="87"/>
    </location>
</feature>
<dbReference type="PANTHER" id="PTHR24221">
    <property type="entry name" value="ATP-BINDING CASSETTE SUB-FAMILY B"/>
    <property type="match status" value="1"/>
</dbReference>
<comment type="caution">
    <text evidence="10">The sequence shown here is derived from an EMBL/GenBank/DDBJ whole genome shotgun (WGS) entry which is preliminary data.</text>
</comment>
<keyword evidence="2 7" id="KW-0812">Transmembrane</keyword>
<evidence type="ECO:0000256" key="7">
    <source>
        <dbReference type="SAM" id="Phobius"/>
    </source>
</evidence>
<reference evidence="11" key="1">
    <citation type="journal article" date="2019" name="Int. J. Syst. Evol. Microbiol.">
        <title>The Global Catalogue of Microorganisms (GCM) 10K type strain sequencing project: providing services to taxonomists for standard genome sequencing and annotation.</title>
        <authorList>
            <consortium name="The Broad Institute Genomics Platform"/>
            <consortium name="The Broad Institute Genome Sequencing Center for Infectious Disease"/>
            <person name="Wu L."/>
            <person name="Ma J."/>
        </authorList>
    </citation>
    <scope>NUCLEOTIDE SEQUENCE [LARGE SCALE GENOMIC DNA]</scope>
    <source>
        <strain evidence="11">JCM 14306</strain>
    </source>
</reference>
<name>A0ABP4RNB1_9ACTN</name>
<dbReference type="InterPro" id="IPR003593">
    <property type="entry name" value="AAA+_ATPase"/>
</dbReference>
<feature type="transmembrane region" description="Helical" evidence="7">
    <location>
        <begin position="154"/>
        <end position="178"/>
    </location>
</feature>
<feature type="transmembrane region" description="Helical" evidence="7">
    <location>
        <begin position="257"/>
        <end position="278"/>
    </location>
</feature>
<sequence>MAEQGDAATLSEHRRSWLATAAVPGRTPLRIAATCQVFETMFTVVQWSALAWIAQGVLVRRAQPTLVELGVLFGGGFLAGMATWGAARFQAIGRQRIARAIRHRLVAGLLPSRERRGELDAAQAALATIELTDDIADHHAQAVPQRLSAPVSMVVIFLVTAAVQWPAAVILLVSSLLIPLNLRLAGVLAKEGADEGLATSNRLGAVVLDSFRGLRTLQSIGALEPRRDELAGAAGRLNATTMATVRRAFLSGSVMDVVITFSIAVNATYIGLSLLGYVRLGAAPAMTLSSGLLALLLCPMYFQPFRAMAAAYHTRERALAAVPTIVALLSEAEAAQGVGERSAPQLAGPVAVVLEDVTYCFRDSEEPVVNGIAMTIEPGSWTAIAGPSGVGKTTLLSLIAGAREPTKGTVQWITATGRTPPHLGGCSWIGQQTVLLPASISDNIRIGRPTAGQAEVERAVAAAGLADVVARLPEGLDTQLGEGGTGLSTGEGRRIAIARAFLSDTELWVLDEPTAHLDPDAEARVIDALHQATQGRTVVVATHSAALARSADTVLNIAGGTIRATRRAIPA</sequence>
<evidence type="ECO:0000259" key="9">
    <source>
        <dbReference type="PROSITE" id="PS50929"/>
    </source>
</evidence>
<keyword evidence="5 7" id="KW-1133">Transmembrane helix</keyword>